<keyword evidence="2" id="KW-1185">Reference proteome</keyword>
<evidence type="ECO:0000313" key="1">
    <source>
        <dbReference type="EMBL" id="OAD23689.1"/>
    </source>
</evidence>
<evidence type="ECO:0000313" key="2">
    <source>
        <dbReference type="Proteomes" id="UP000076962"/>
    </source>
</evidence>
<reference evidence="1 2" key="1">
    <citation type="submission" date="2016-05" db="EMBL/GenBank/DDBJ databases">
        <title>Single-cell genome of chain-forming Candidatus Thiomargarita nelsonii and comparison to other large sulfur-oxidizing bacteria.</title>
        <authorList>
            <person name="Winkel M."/>
            <person name="Salman V."/>
            <person name="Woyke T."/>
            <person name="Schulz-Vogt H."/>
            <person name="Richter M."/>
            <person name="Flood B."/>
            <person name="Bailey J."/>
            <person name="Amann R."/>
            <person name="Mussmann M."/>
        </authorList>
    </citation>
    <scope>NUCLEOTIDE SEQUENCE [LARGE SCALE GENOMIC DNA]</scope>
    <source>
        <strain evidence="1 2">THI036</strain>
    </source>
</reference>
<feature type="non-terminal residue" evidence="1">
    <location>
        <position position="120"/>
    </location>
</feature>
<dbReference type="AlphaFoldDB" id="A0A176S766"/>
<accession>A0A176S766</accession>
<name>A0A176S766_9GAMM</name>
<protein>
    <submittedName>
        <fullName evidence="1">Uncharacterized protein</fullName>
    </submittedName>
</protein>
<sequence>MSDRARISISVFGSRAVGKSTHLGSLWRKFGPEQSNQTLRITADSKETKDYLDKLASFVAQGTTPPTEKSMPLKLSLQSGGMKPMRVETYDVPGEWLELGYKEQLEGAGYEIRQQLMETL</sequence>
<comment type="caution">
    <text evidence="1">The sequence shown here is derived from an EMBL/GenBank/DDBJ whole genome shotgun (WGS) entry which is preliminary data.</text>
</comment>
<dbReference type="EMBL" id="LUTY01000212">
    <property type="protein sequence ID" value="OAD23689.1"/>
    <property type="molecule type" value="Genomic_DNA"/>
</dbReference>
<proteinExistence type="predicted"/>
<organism evidence="1 2">
    <name type="scientific">Candidatus Thiomargarita nelsonii</name>
    <dbReference type="NCBI Taxonomy" id="1003181"/>
    <lineage>
        <taxon>Bacteria</taxon>
        <taxon>Pseudomonadati</taxon>
        <taxon>Pseudomonadota</taxon>
        <taxon>Gammaproteobacteria</taxon>
        <taxon>Thiotrichales</taxon>
        <taxon>Thiotrichaceae</taxon>
        <taxon>Thiomargarita</taxon>
    </lineage>
</organism>
<dbReference type="Proteomes" id="UP000076962">
    <property type="component" value="Unassembled WGS sequence"/>
</dbReference>
<gene>
    <name evidence="1" type="ORF">THIOM_000468</name>
</gene>